<reference evidence="2" key="1">
    <citation type="submission" date="2023-03" db="EMBL/GenBank/DDBJ databases">
        <title>Massive genome expansion in bonnet fungi (Mycena s.s.) driven by repeated elements and novel gene families across ecological guilds.</title>
        <authorList>
            <consortium name="Lawrence Berkeley National Laboratory"/>
            <person name="Harder C.B."/>
            <person name="Miyauchi S."/>
            <person name="Viragh M."/>
            <person name="Kuo A."/>
            <person name="Thoen E."/>
            <person name="Andreopoulos B."/>
            <person name="Lu D."/>
            <person name="Skrede I."/>
            <person name="Drula E."/>
            <person name="Henrissat B."/>
            <person name="Morin E."/>
            <person name="Kohler A."/>
            <person name="Barry K."/>
            <person name="LaButti K."/>
            <person name="Morin E."/>
            <person name="Salamov A."/>
            <person name="Lipzen A."/>
            <person name="Mereny Z."/>
            <person name="Hegedus B."/>
            <person name="Baldrian P."/>
            <person name="Stursova M."/>
            <person name="Weitz H."/>
            <person name="Taylor A."/>
            <person name="Grigoriev I.V."/>
            <person name="Nagy L.G."/>
            <person name="Martin F."/>
            <person name="Kauserud H."/>
        </authorList>
    </citation>
    <scope>NUCLEOTIDE SEQUENCE</scope>
    <source>
        <strain evidence="2">CBHHK200</strain>
    </source>
</reference>
<dbReference type="EMBL" id="JARJCM010000070">
    <property type="protein sequence ID" value="KAJ7032782.1"/>
    <property type="molecule type" value="Genomic_DNA"/>
</dbReference>
<dbReference type="SUPFAM" id="SSF81296">
    <property type="entry name" value="E set domains"/>
    <property type="match status" value="1"/>
</dbReference>
<gene>
    <name evidence="2" type="ORF">C8F04DRAFT_958499</name>
</gene>
<dbReference type="InterPro" id="IPR014756">
    <property type="entry name" value="Ig_E-set"/>
</dbReference>
<evidence type="ECO:0000259" key="1">
    <source>
        <dbReference type="Pfam" id="PF00339"/>
    </source>
</evidence>
<dbReference type="PANTHER" id="PTHR11188:SF17">
    <property type="entry name" value="FI21816P1"/>
    <property type="match status" value="1"/>
</dbReference>
<sequence length="408" mass="45161">MASVASKDGPVTLHFQDITRVAGETIQGHVELNVALAQGDSLEQLRIKFKGTIHSRIVAQTGKAAIAYHSTIMLFHTKLPLWSRGAAFPEPGTDILVFPFEFTLPKKLPPAFHCSATSRSATIGYSLEVVGERAGFYRTSRRIRRLISVVPAASQSQLLAKETLTRGWNGPWREITLEEKVRQGLWGNYSHAYLTVPDMSSYPIATAIPFKFRVQTETKPMRASDHSVDKPGKRLFPAPPAMSSDVKLILRRRAEIRVPPRTHHVEDEYPLEGSLGDVKRVAAVHQIVEEPEWIPMPGEKDEKGRGVWRRAINFEFTISIPYAPTCSTEILDWHYILRFIVPFPGLGNNLELEVPIHLDPGSACPPPPIGIAGSSTLTYADVLPAGPPPPMLDLPPYPTYFIPEGSSG</sequence>
<proteinExistence type="predicted"/>
<accession>A0AAD6X169</accession>
<name>A0AAD6X169_9AGAR</name>
<dbReference type="InterPro" id="IPR014752">
    <property type="entry name" value="Arrestin-like_C"/>
</dbReference>
<dbReference type="GO" id="GO:0005737">
    <property type="term" value="C:cytoplasm"/>
    <property type="evidence" value="ECO:0007669"/>
    <property type="project" value="TreeGrafter"/>
</dbReference>
<evidence type="ECO:0000313" key="3">
    <source>
        <dbReference type="Proteomes" id="UP001218188"/>
    </source>
</evidence>
<evidence type="ECO:0000313" key="2">
    <source>
        <dbReference type="EMBL" id="KAJ7032782.1"/>
    </source>
</evidence>
<comment type="caution">
    <text evidence="2">The sequence shown here is derived from an EMBL/GenBank/DDBJ whole genome shotgun (WGS) entry which is preliminary data.</text>
</comment>
<dbReference type="GO" id="GO:0015031">
    <property type="term" value="P:protein transport"/>
    <property type="evidence" value="ECO:0007669"/>
    <property type="project" value="TreeGrafter"/>
</dbReference>
<protein>
    <recommendedName>
        <fullName evidence="1">Arrestin-like N-terminal domain-containing protein</fullName>
    </recommendedName>
</protein>
<dbReference type="Pfam" id="PF00339">
    <property type="entry name" value="Arrestin_N"/>
    <property type="match status" value="1"/>
</dbReference>
<feature type="domain" description="Arrestin-like N-terminal" evidence="1">
    <location>
        <begin position="21"/>
        <end position="151"/>
    </location>
</feature>
<dbReference type="InterPro" id="IPR011021">
    <property type="entry name" value="Arrestin-like_N"/>
</dbReference>
<dbReference type="PANTHER" id="PTHR11188">
    <property type="entry name" value="ARRESTIN DOMAIN CONTAINING PROTEIN"/>
    <property type="match status" value="1"/>
</dbReference>
<dbReference type="InterPro" id="IPR050357">
    <property type="entry name" value="Arrestin_domain-protein"/>
</dbReference>
<keyword evidence="3" id="KW-1185">Reference proteome</keyword>
<dbReference type="Proteomes" id="UP001218188">
    <property type="component" value="Unassembled WGS sequence"/>
</dbReference>
<dbReference type="Gene3D" id="2.60.40.640">
    <property type="match status" value="1"/>
</dbReference>
<organism evidence="2 3">
    <name type="scientific">Mycena alexandri</name>
    <dbReference type="NCBI Taxonomy" id="1745969"/>
    <lineage>
        <taxon>Eukaryota</taxon>
        <taxon>Fungi</taxon>
        <taxon>Dikarya</taxon>
        <taxon>Basidiomycota</taxon>
        <taxon>Agaricomycotina</taxon>
        <taxon>Agaricomycetes</taxon>
        <taxon>Agaricomycetidae</taxon>
        <taxon>Agaricales</taxon>
        <taxon>Marasmiineae</taxon>
        <taxon>Mycenaceae</taxon>
        <taxon>Mycena</taxon>
    </lineage>
</organism>
<dbReference type="AlphaFoldDB" id="A0AAD6X169"/>